<dbReference type="Pfam" id="PF13150">
    <property type="entry name" value="TraL_transposon"/>
    <property type="match status" value="1"/>
</dbReference>
<name>A0A6H0KPM5_9BACE</name>
<proteinExistence type="predicted"/>
<evidence type="ECO:0000313" key="2">
    <source>
        <dbReference type="EMBL" id="QIU94981.1"/>
    </source>
</evidence>
<sequence length="89" mass="10032">MVGKFIAKVIAEIQDWADVKLRRLCGRITPDQRVVVILVMFVVFGGLSVYMTVAAIYNIGKSDGRELGIEHIDQIRLKNDSIINPFNNQ</sequence>
<dbReference type="AlphaFoldDB" id="A0A6H0KPM5"/>
<keyword evidence="1" id="KW-0472">Membrane</keyword>
<evidence type="ECO:0000313" key="3">
    <source>
        <dbReference type="Proteomes" id="UP000501780"/>
    </source>
</evidence>
<evidence type="ECO:0000256" key="1">
    <source>
        <dbReference type="SAM" id="Phobius"/>
    </source>
</evidence>
<dbReference type="EMBL" id="CP050831">
    <property type="protein sequence ID" value="QIU94981.1"/>
    <property type="molecule type" value="Genomic_DNA"/>
</dbReference>
<keyword evidence="3" id="KW-1185">Reference proteome</keyword>
<keyword evidence="1" id="KW-0812">Transmembrane</keyword>
<accession>A0A6H0KPM5</accession>
<dbReference type="InterPro" id="IPR025050">
    <property type="entry name" value="TraL_transposon"/>
</dbReference>
<protein>
    <submittedName>
        <fullName evidence="2">DUF3989 domain-containing protein</fullName>
    </submittedName>
</protein>
<dbReference type="Proteomes" id="UP000501780">
    <property type="component" value="Chromosome"/>
</dbReference>
<dbReference type="KEGG" id="bfc:BacF7301_12870"/>
<dbReference type="RefSeq" id="WP_167963380.1">
    <property type="nucleotide sequence ID" value="NZ_CP050831.1"/>
</dbReference>
<keyword evidence="1" id="KW-1133">Transmembrane helix</keyword>
<feature type="transmembrane region" description="Helical" evidence="1">
    <location>
        <begin position="34"/>
        <end position="57"/>
    </location>
</feature>
<gene>
    <name evidence="2" type="ORF">BacF7301_12870</name>
</gene>
<reference evidence="2 3" key="1">
    <citation type="submission" date="2020-03" db="EMBL/GenBank/DDBJ databases">
        <title>Genomic analysis of Bacteroides faecium CBA7301.</title>
        <authorList>
            <person name="Kim J."/>
            <person name="Roh S.W."/>
        </authorList>
    </citation>
    <scope>NUCLEOTIDE SEQUENCE [LARGE SCALE GENOMIC DNA]</scope>
    <source>
        <strain evidence="2 3">CBA7301</strain>
    </source>
</reference>
<organism evidence="2 3">
    <name type="scientific">Bacteroides faecium</name>
    <dbReference type="NCBI Taxonomy" id="2715212"/>
    <lineage>
        <taxon>Bacteria</taxon>
        <taxon>Pseudomonadati</taxon>
        <taxon>Bacteroidota</taxon>
        <taxon>Bacteroidia</taxon>
        <taxon>Bacteroidales</taxon>
        <taxon>Bacteroidaceae</taxon>
        <taxon>Bacteroides</taxon>
    </lineage>
</organism>